<dbReference type="RefSeq" id="WP_306843950.1">
    <property type="nucleotide sequence ID" value="NZ_JAUSRL010000004.1"/>
</dbReference>
<gene>
    <name evidence="1" type="ORF">J2T04_002467</name>
</gene>
<dbReference type="EMBL" id="JAUSRL010000004">
    <property type="protein sequence ID" value="MDP9960579.1"/>
    <property type="molecule type" value="Genomic_DNA"/>
</dbReference>
<comment type="caution">
    <text evidence="1">The sequence shown here is derived from an EMBL/GenBank/DDBJ whole genome shotgun (WGS) entry which is preliminary data.</text>
</comment>
<protein>
    <recommendedName>
        <fullName evidence="3">YD repeat-containing protein</fullName>
    </recommendedName>
</protein>
<dbReference type="Proteomes" id="UP001235513">
    <property type="component" value="Unassembled WGS sequence"/>
</dbReference>
<reference evidence="1 2" key="1">
    <citation type="submission" date="2023-07" db="EMBL/GenBank/DDBJ databases">
        <title>Sorghum-associated microbial communities from plants grown in Nebraska, USA.</title>
        <authorList>
            <person name="Schachtman D."/>
        </authorList>
    </citation>
    <scope>NUCLEOTIDE SEQUENCE [LARGE SCALE GENOMIC DNA]</scope>
    <source>
        <strain evidence="1 2">CC351</strain>
    </source>
</reference>
<sequence>FNYKTNNISLPLNLFYGSNGIKVDEVSSNVGLGWNLNFGGVITRMVRDIPDELKPNSYVPDNVTGDETNSISMQFFQDGGSGNMDTEMDLYSYNFNGISGKFFYDRKHQPHLVDQKQALKIERIGYTNGDGQDFLLTLPTGEKYYFTEKERTTYRTIGSGHSLPQSAISAWYLTKIVHPKGDEIYFTYDVASMEYVSSQSQTMTMSYPKVQTNCVDAPYILAPTLSQLMDQNMEINGKKIKLIYSNNPADGVVSFIYSTDFSIQDVDGNYKIQNIVLKDQNNGIIESVNFNYLSTLSKRIFLNNITFKDPNKKYSFEYEQTVDLPVRLSKSQDHWGYHNGAYNGNLVPKNIKDYGLSDANYGGADKEPHPEYAKLGMIKKITYPTKGYTELEYEGNTYWGEKTIYPNLFTKQLQIKTDVSTDNGTTEYTIVSPTSQRIAISATLSGNSISACNSFVSSGHYAGSIELVGGTLYIQTDLGILNQGNSVALTRDNSSHQLYFDADAGSTYKIILHADFMCSNVRASVSYYQTAPQTFDTNLDTGGVRIKSTKDYDAPGGQPQYKRYYYAHKDDINHSSGKIGRKPYYIDFIKSPSACSTACSDAGYNQDLVLTSSSLINLFDTGTSNCLYEYVITSNGGDNFENGSEMKKFKIHRDYFGNNLLGNNILSAPWTNLGWDNGVELKSTLFAKDGTSQAINIIKEIEYLYEVNTAYNSEVKNYSFRQQYDVSCGNPVSKVCTAEDVTKTYTYTYCVADHTHVWYSWDNQCHGSGSQNITQTIPDACNLKPVGSTVTYPNYLKGLDAVEYKHISYWHYLKSQKTTDYVGGIAVKTETEYFYDNPNHYQLNRQKTTFPDGVIDETNYSYAHEKSNQFLIDKNVVGVPLETEVKKNGKTINKTEMLYPTNQSEADTKTSGLPLSYKVNSTDLLNIISTEVTYDKFDLKGNLQQYTTKEGIPVAIIWGYNQTRPIVKIEGITYDQALILGVGDIITKSNEDIDINTQNSLISALDNFRITNNRFYITTYTYDPLIGVTSITPLSGIRELYKYDTANRLEKVIDINGKVLKEYKYNYKN</sequence>
<evidence type="ECO:0000313" key="1">
    <source>
        <dbReference type="EMBL" id="MDP9960579.1"/>
    </source>
</evidence>
<evidence type="ECO:0008006" key="3">
    <source>
        <dbReference type="Google" id="ProtNLM"/>
    </source>
</evidence>
<name>A0ABT9SNZ1_9FLAO</name>
<proteinExistence type="predicted"/>
<evidence type="ECO:0000313" key="2">
    <source>
        <dbReference type="Proteomes" id="UP001235513"/>
    </source>
</evidence>
<feature type="non-terminal residue" evidence="1">
    <location>
        <position position="1"/>
    </location>
</feature>
<organism evidence="1 2">
    <name type="scientific">Chryseobacterium lathyri</name>
    <dbReference type="NCBI Taxonomy" id="395933"/>
    <lineage>
        <taxon>Bacteria</taxon>
        <taxon>Pseudomonadati</taxon>
        <taxon>Bacteroidota</taxon>
        <taxon>Flavobacteriia</taxon>
        <taxon>Flavobacteriales</taxon>
        <taxon>Weeksellaceae</taxon>
        <taxon>Chryseobacterium group</taxon>
        <taxon>Chryseobacterium</taxon>
    </lineage>
</organism>
<accession>A0ABT9SNZ1</accession>
<keyword evidence="2" id="KW-1185">Reference proteome</keyword>